<dbReference type="InterPro" id="IPR017853">
    <property type="entry name" value="GH"/>
</dbReference>
<organism evidence="5 6">
    <name type="scientific">Nocardioides nanhaiensis</name>
    <dbReference type="NCBI Taxonomy" id="1476871"/>
    <lineage>
        <taxon>Bacteria</taxon>
        <taxon>Bacillati</taxon>
        <taxon>Actinomycetota</taxon>
        <taxon>Actinomycetes</taxon>
        <taxon>Propionibacteriales</taxon>
        <taxon>Nocardioidaceae</taxon>
        <taxon>Nocardioides</taxon>
    </lineage>
</organism>
<dbReference type="PANTHER" id="PTHR30480">
    <property type="entry name" value="BETA-HEXOSAMINIDASE-RELATED"/>
    <property type="match status" value="1"/>
</dbReference>
<dbReference type="Gene3D" id="3.20.20.300">
    <property type="entry name" value="Glycoside hydrolase, family 3, N-terminal domain"/>
    <property type="match status" value="1"/>
</dbReference>
<evidence type="ECO:0000256" key="2">
    <source>
        <dbReference type="ARBA" id="ARBA00022801"/>
    </source>
</evidence>
<evidence type="ECO:0000256" key="3">
    <source>
        <dbReference type="ARBA" id="ARBA00023295"/>
    </source>
</evidence>
<evidence type="ECO:0000259" key="4">
    <source>
        <dbReference type="Pfam" id="PF00933"/>
    </source>
</evidence>
<keyword evidence="2 5" id="KW-0378">Hydrolase</keyword>
<dbReference type="InterPro" id="IPR050226">
    <property type="entry name" value="NagZ_Beta-hexosaminidase"/>
</dbReference>
<evidence type="ECO:0000313" key="6">
    <source>
        <dbReference type="Proteomes" id="UP001500621"/>
    </source>
</evidence>
<dbReference type="InterPro" id="IPR036962">
    <property type="entry name" value="Glyco_hydro_3_N_sf"/>
</dbReference>
<gene>
    <name evidence="5" type="ORF">GCM10023226_40410</name>
</gene>
<name>A0ABP8WYT5_9ACTN</name>
<reference evidence="6" key="1">
    <citation type="journal article" date="2019" name="Int. J. Syst. Evol. Microbiol.">
        <title>The Global Catalogue of Microorganisms (GCM) 10K type strain sequencing project: providing services to taxonomists for standard genome sequencing and annotation.</title>
        <authorList>
            <consortium name="The Broad Institute Genomics Platform"/>
            <consortium name="The Broad Institute Genome Sequencing Center for Infectious Disease"/>
            <person name="Wu L."/>
            <person name="Ma J."/>
        </authorList>
    </citation>
    <scope>NUCLEOTIDE SEQUENCE [LARGE SCALE GENOMIC DNA]</scope>
    <source>
        <strain evidence="6">JCM 18127</strain>
    </source>
</reference>
<dbReference type="GO" id="GO:0016787">
    <property type="term" value="F:hydrolase activity"/>
    <property type="evidence" value="ECO:0007669"/>
    <property type="project" value="UniProtKB-KW"/>
</dbReference>
<proteinExistence type="inferred from homology"/>
<keyword evidence="6" id="KW-1185">Reference proteome</keyword>
<dbReference type="EMBL" id="BAABIM010000005">
    <property type="protein sequence ID" value="GAA4697850.1"/>
    <property type="molecule type" value="Genomic_DNA"/>
</dbReference>
<feature type="domain" description="Glycoside hydrolase family 3 N-terminal" evidence="4">
    <location>
        <begin position="37"/>
        <end position="334"/>
    </location>
</feature>
<dbReference type="Pfam" id="PF00933">
    <property type="entry name" value="Glyco_hydro_3"/>
    <property type="match status" value="1"/>
</dbReference>
<sequence>MSRSASEDLRRLALGVVLPGFLGTDLPQWLVEALGEGLAGVCLFGQNVRDDAQVTALSAAVRAARPRALVASDEEGGTVTRLDAASGSPWPAPAALGAIDDPATTREVARRLGTAARERGVDLVLAPVADVASEPDNPVIGERSFGADPALVARHVAAAVEGLHAAGVVACVKHFPGHGATRTDSHLELPVVEVDEATWRARELPPFRAAVEAGVRCVMTAHVVLRALDDRPATLSARVLGLLRDELGFDGRDQVVVTDAVDMRAISEGVGRAAGAVLALAAGADLVCLGNPAYPDHYDDGAALHEVVEAVVAAVEAGELPLPRLAQAAARVAALADTASRLVPEALPADDLAHDPAALALSVEGDPRLGRDAQMLVVQPETSMAAGARASTLTLLEPSAVQVHDVREAEAHALAAGGDLAVAVEGRSTPGTRAVVAAVLRNRPDAVVVHLGPDDHRGPARRHAVVSHGGGLASARAVLHRLGLEASDDHTARSTR</sequence>
<protein>
    <submittedName>
        <fullName evidence="5">Glycoside hydrolase family 3 protein</fullName>
    </submittedName>
</protein>
<dbReference type="InterPro" id="IPR001764">
    <property type="entry name" value="Glyco_hydro_3_N"/>
</dbReference>
<dbReference type="SUPFAM" id="SSF51445">
    <property type="entry name" value="(Trans)glycosidases"/>
    <property type="match status" value="1"/>
</dbReference>
<accession>A0ABP8WYT5</accession>
<evidence type="ECO:0000256" key="1">
    <source>
        <dbReference type="ARBA" id="ARBA00005336"/>
    </source>
</evidence>
<evidence type="ECO:0000313" key="5">
    <source>
        <dbReference type="EMBL" id="GAA4697850.1"/>
    </source>
</evidence>
<comment type="caution">
    <text evidence="5">The sequence shown here is derived from an EMBL/GenBank/DDBJ whole genome shotgun (WGS) entry which is preliminary data.</text>
</comment>
<dbReference type="PANTHER" id="PTHR30480:SF16">
    <property type="entry name" value="GLYCOSIDE HYDROLASE FAMILY 3 DOMAIN PROTEIN"/>
    <property type="match status" value="1"/>
</dbReference>
<dbReference type="Proteomes" id="UP001500621">
    <property type="component" value="Unassembled WGS sequence"/>
</dbReference>
<keyword evidence="3" id="KW-0326">Glycosidase</keyword>
<dbReference type="RefSeq" id="WP_345271708.1">
    <property type="nucleotide sequence ID" value="NZ_BAABIM010000005.1"/>
</dbReference>
<comment type="similarity">
    <text evidence="1">Belongs to the glycosyl hydrolase 3 family.</text>
</comment>